<sequence>MIGLDLEKEYGGFVMNDNRMNYTIDKQMQFPLIDIELEPSEKVYIQRGSMVYHSPSIKLNTKVNASGSGIGKLVRAMGRSISSGESFWITEAQAHKELGHLAIAPGLPGEVLPLNLGEKQYRINDGKFLAMDGSASYSMKKQTLGRALLSGTGGFFVMTTSGDGVVLCNAYGSIKKIDLNDDEITIDNNHVVAWSTDLKYDIHFESGFVQSIGTGEGVVNTFKGTGEVYIQSLNLETFAKKIDDILPGEK</sequence>
<keyword evidence="2" id="KW-1185">Reference proteome</keyword>
<evidence type="ECO:0000313" key="1">
    <source>
        <dbReference type="EMBL" id="SDA69944.1"/>
    </source>
</evidence>
<dbReference type="PANTHER" id="PTHR43657:SF1">
    <property type="entry name" value="ALTERED INHERITANCE OF MITOCHONDRIA PROTEIN 24, MITOCHONDRIAL"/>
    <property type="match status" value="1"/>
</dbReference>
<evidence type="ECO:0000313" key="2">
    <source>
        <dbReference type="Proteomes" id="UP000181860"/>
    </source>
</evidence>
<dbReference type="InterPro" id="IPR036983">
    <property type="entry name" value="AIM24_sf"/>
</dbReference>
<organism evidence="1 2">
    <name type="scientific">Lactobacillus kefiranofaciens</name>
    <dbReference type="NCBI Taxonomy" id="267818"/>
    <lineage>
        <taxon>Bacteria</taxon>
        <taxon>Bacillati</taxon>
        <taxon>Bacillota</taxon>
        <taxon>Bacilli</taxon>
        <taxon>Lactobacillales</taxon>
        <taxon>Lactobacillaceae</taxon>
        <taxon>Lactobacillus</taxon>
    </lineage>
</organism>
<dbReference type="Pfam" id="PF01987">
    <property type="entry name" value="AIM24"/>
    <property type="match status" value="1"/>
</dbReference>
<reference evidence="1 2" key="1">
    <citation type="submission" date="2016-10" db="EMBL/GenBank/DDBJ databases">
        <authorList>
            <person name="Varghese N."/>
            <person name="Submissions S."/>
        </authorList>
    </citation>
    <scope>NUCLEOTIDE SEQUENCE [LARGE SCALE GENOMIC DNA]</scope>
    <source>
        <strain evidence="1 2">ATCC 43761</strain>
    </source>
</reference>
<dbReference type="NCBIfam" id="TIGR00266">
    <property type="entry name" value="TIGR00266 family protein"/>
    <property type="match status" value="1"/>
</dbReference>
<accession>A0ABY0MGL3</accession>
<name>A0ABY0MGL3_9LACO</name>
<protein>
    <submittedName>
        <fullName evidence="1">TIGR00266 family protein</fullName>
    </submittedName>
</protein>
<dbReference type="InterPro" id="IPR002838">
    <property type="entry name" value="AIM24"/>
</dbReference>
<dbReference type="InterPro" id="IPR016031">
    <property type="entry name" value="Trp_RNA-bd_attenuator-like_dom"/>
</dbReference>
<comment type="caution">
    <text evidence="1">The sequence shown here is derived from an EMBL/GenBank/DDBJ whole genome shotgun (WGS) entry which is preliminary data.</text>
</comment>
<dbReference type="Proteomes" id="UP000181860">
    <property type="component" value="Unassembled WGS sequence"/>
</dbReference>
<gene>
    <name evidence="1" type="ORF">SAMN02983011_02254</name>
</gene>
<dbReference type="Gene3D" id="3.60.160.10">
    <property type="entry name" value="Mitochondrial biogenesis AIM24"/>
    <property type="match status" value="1"/>
</dbReference>
<dbReference type="SUPFAM" id="SSF51219">
    <property type="entry name" value="TRAP-like"/>
    <property type="match status" value="1"/>
</dbReference>
<proteinExistence type="predicted"/>
<dbReference type="EMBL" id="FMXC01000047">
    <property type="protein sequence ID" value="SDA69944.1"/>
    <property type="molecule type" value="Genomic_DNA"/>
</dbReference>
<dbReference type="PANTHER" id="PTHR43657">
    <property type="entry name" value="TRYPTOPHAN RNA-BINDING ATTENUATOR PROTEIN-LIKE PROTEIN"/>
    <property type="match status" value="1"/>
</dbReference>